<keyword evidence="4" id="KW-1185">Reference proteome</keyword>
<sequence length="186" mass="20500">MEPWQRWWRRRHRTALTREGLSTSPCIEPVRECSAQATVEAALLLPSFLILLLLMIQPVCLLYTRAVMESAASSAARIMTTSGEDADEACRAFVLRRLQAVPNVSIFHEGGPLSWDIEFGHANGEGVSRVKIRGVAKPLPILGAFVSAFAAGESQGNVAIEVEVLYASRPEWLEGDYETWISSWGA</sequence>
<gene>
    <name evidence="3" type="ORF">HF320_01380</name>
</gene>
<name>A0A7X9UAV7_9ACTN</name>
<evidence type="ECO:0000313" key="3">
    <source>
        <dbReference type="EMBL" id="NMF54988.1"/>
    </source>
</evidence>
<feature type="transmembrane region" description="Helical" evidence="1">
    <location>
        <begin position="41"/>
        <end position="63"/>
    </location>
</feature>
<comment type="caution">
    <text evidence="3">The sequence shown here is derived from an EMBL/GenBank/DDBJ whole genome shotgun (WGS) entry which is preliminary data.</text>
</comment>
<dbReference type="AlphaFoldDB" id="A0A7X9UAV7"/>
<evidence type="ECO:0000313" key="4">
    <source>
        <dbReference type="Proteomes" id="UP000546970"/>
    </source>
</evidence>
<dbReference type="InterPro" id="IPR012495">
    <property type="entry name" value="TadE-like_dom"/>
</dbReference>
<reference evidence="3 4" key="1">
    <citation type="submission" date="2020-04" db="EMBL/GenBank/DDBJ databases">
        <title>Collinsella sp. KGMB02528 nov., an anaerobic actinobacterium isolated from human feces.</title>
        <authorList>
            <person name="Han K.-I."/>
            <person name="Eom M.K."/>
            <person name="Kim J.-S."/>
            <person name="Lee K.C."/>
            <person name="Suh M.K."/>
            <person name="Park S.-H."/>
            <person name="Lee J.H."/>
            <person name="Kang S.W."/>
            <person name="Park J.-E."/>
            <person name="Oh B.S."/>
            <person name="Yu S.Y."/>
            <person name="Choi S.-H."/>
            <person name="Lee D.H."/>
            <person name="Yoon H."/>
            <person name="Kim B.-Y."/>
            <person name="Lee J.H."/>
            <person name="Lee J.-S."/>
        </authorList>
    </citation>
    <scope>NUCLEOTIDE SEQUENCE [LARGE SCALE GENOMIC DNA]</scope>
    <source>
        <strain evidence="3 4">KGMB02528</strain>
    </source>
</reference>
<accession>A0A7X9UAV7</accession>
<feature type="domain" description="TadE-like" evidence="2">
    <location>
        <begin position="36"/>
        <end position="77"/>
    </location>
</feature>
<keyword evidence="1" id="KW-0812">Transmembrane</keyword>
<evidence type="ECO:0000259" key="2">
    <source>
        <dbReference type="Pfam" id="PF07811"/>
    </source>
</evidence>
<dbReference type="Proteomes" id="UP000546970">
    <property type="component" value="Unassembled WGS sequence"/>
</dbReference>
<protein>
    <submittedName>
        <fullName evidence="3">Pilus assembly protein</fullName>
    </submittedName>
</protein>
<organism evidence="3 4">
    <name type="scientific">Collinsella acetigenes</name>
    <dbReference type="NCBI Taxonomy" id="2713419"/>
    <lineage>
        <taxon>Bacteria</taxon>
        <taxon>Bacillati</taxon>
        <taxon>Actinomycetota</taxon>
        <taxon>Coriobacteriia</taxon>
        <taxon>Coriobacteriales</taxon>
        <taxon>Coriobacteriaceae</taxon>
        <taxon>Collinsella</taxon>
    </lineage>
</organism>
<dbReference type="EMBL" id="JABBCP010000001">
    <property type="protein sequence ID" value="NMF54988.1"/>
    <property type="molecule type" value="Genomic_DNA"/>
</dbReference>
<keyword evidence="1" id="KW-0472">Membrane</keyword>
<dbReference type="Pfam" id="PF07811">
    <property type="entry name" value="TadE"/>
    <property type="match status" value="1"/>
</dbReference>
<keyword evidence="1" id="KW-1133">Transmembrane helix</keyword>
<proteinExistence type="predicted"/>
<evidence type="ECO:0000256" key="1">
    <source>
        <dbReference type="SAM" id="Phobius"/>
    </source>
</evidence>